<dbReference type="Pfam" id="PF00501">
    <property type="entry name" value="AMP-binding"/>
    <property type="match status" value="1"/>
</dbReference>
<dbReference type="GO" id="GO:0044550">
    <property type="term" value="P:secondary metabolite biosynthetic process"/>
    <property type="evidence" value="ECO:0007669"/>
    <property type="project" value="TreeGrafter"/>
</dbReference>
<evidence type="ECO:0000259" key="4">
    <source>
        <dbReference type="Pfam" id="PF13193"/>
    </source>
</evidence>
<evidence type="ECO:0000259" key="3">
    <source>
        <dbReference type="Pfam" id="PF00501"/>
    </source>
</evidence>
<sequence>MHTIGTVTVLLPQLAAAGVLQHFGMRRRIAGDAEPGTFPWAEDYRDPNQAWSSGQKAAFLLVYALFWACVVLVVHFWPQVKGPCERCRRSGTITASDASGTPAADAAGCGNPAPGALPLLDSEAGEVNVGPVPAYPSDKRVIELFEEQVTQRPSETALVIPGTSGHVSEEISYYRLNAAVTELSEGLLSAGVACGAVVALVLDRSVAQVVAVYGVLKAGAAFLPVDADAPLARKQFLVVESEAAAVIGPRSHAQVQQLASDVGLPFFSLTEDGLGGPAVQRPRLHSTPRLRSRSNSFDHFPHAEKQRPEADDMALLIYTSGTTGAPKGIVYDHRHLMHGVHFFGEQCAMDASSVGLLKSPYFWAIFEWEMFPALTRGARLVVASATGHKSPEYLASTISKQQVSVLMLTPQVLDLVLDIHEAQASARPLRSVRHIVTVGEPLSCALANRTVGMRSLEAQLHNFYGASESSCTVYTVPKGGVDLAAFPNKAPAGVPQPHVKVFVMVEEGGEDGAPPQLRPAKTGSAGEICFGGVLAACYWKHEELTQQKWVDTEHYGRLYRTGDLGRWSGGVLEVVGRTDRQVKVRGVRVEPEEVEAVLRRFTRPLDGNALGGLDVEAGIEASPETRRAVLREVAVVASQEPSELVAFVSMREGAAELAAEELRAHCQANLAPAYVPKLFVVHPELPKLPNGKPNLSELKQQATQRVGDEGEVVMDSLGQMKKLSKWAVFENAVIHRCYAYWMIGVLTDHYMHCAAEADSSNAFYAFCTPLARRSVKPWTEVLVRAFGNDQDMFGFIMLGAYQDSRPERPGGPPRVKLGLRDLFVFAVYLCMAMPFPQLLHLVFRSWAWPHAWGGAPAPESAWGWEYMQRNSFTSDHRWYLEMVLQVRVYMQIMELLRAPGWLQGLIALAPCCLPDAVFEGQEYAFDVCESTSVRTYVLYVFSWLFRNWGDGCAIYWRWIQWYFAFYVWCFHYLRPLVDCAQRYLPKGRTWAAASLACSMMIGVSMAMLHYPNNVLENGTGLKWAWLEIGADILQPSLFVLGMTYLPLNMEWWGNTTLGCYCFHFYFKDQMTAWVMAMTPGLAWDPTGLLLFLLILALCLAVTTFLGPLGHYFLLAPTLAYQRLGRLAAARRVAREAREARLRSSQPSGQ</sequence>
<feature type="domain" description="AMP-binding enzyme C-terminal" evidence="4">
    <location>
        <begin position="631"/>
        <end position="692"/>
    </location>
</feature>
<dbReference type="InterPro" id="IPR042099">
    <property type="entry name" value="ANL_N_sf"/>
</dbReference>
<dbReference type="PANTHER" id="PTHR45527:SF1">
    <property type="entry name" value="FATTY ACID SYNTHASE"/>
    <property type="match status" value="1"/>
</dbReference>
<reference evidence="5" key="1">
    <citation type="submission" date="2021-01" db="EMBL/GenBank/DDBJ databases">
        <authorList>
            <person name="Corre E."/>
            <person name="Pelletier E."/>
            <person name="Niang G."/>
            <person name="Scheremetjew M."/>
            <person name="Finn R."/>
            <person name="Kale V."/>
            <person name="Holt S."/>
            <person name="Cochrane G."/>
            <person name="Meng A."/>
            <person name="Brown T."/>
            <person name="Cohen L."/>
        </authorList>
    </citation>
    <scope>NUCLEOTIDE SEQUENCE</scope>
    <source>
        <strain evidence="5">CCMP3105</strain>
    </source>
</reference>
<evidence type="ECO:0000313" key="5">
    <source>
        <dbReference type="EMBL" id="CAE4587045.1"/>
    </source>
</evidence>
<dbReference type="PANTHER" id="PTHR45527">
    <property type="entry name" value="NONRIBOSOMAL PEPTIDE SYNTHETASE"/>
    <property type="match status" value="1"/>
</dbReference>
<feature type="domain" description="AMP-dependent synthetase/ligase" evidence="3">
    <location>
        <begin position="145"/>
        <end position="539"/>
    </location>
</feature>
<dbReference type="InterPro" id="IPR000873">
    <property type="entry name" value="AMP-dep_synth/lig_dom"/>
</dbReference>
<dbReference type="InterPro" id="IPR025110">
    <property type="entry name" value="AMP-bd_C"/>
</dbReference>
<keyword evidence="2" id="KW-0732">Signal</keyword>
<dbReference type="GO" id="GO:0043041">
    <property type="term" value="P:amino acid activation for nonribosomal peptide biosynthetic process"/>
    <property type="evidence" value="ECO:0007669"/>
    <property type="project" value="TreeGrafter"/>
</dbReference>
<dbReference type="Gene3D" id="3.30.300.30">
    <property type="match status" value="1"/>
</dbReference>
<name>A0A7S4VJA2_9DINO</name>
<feature type="transmembrane region" description="Helical" evidence="1">
    <location>
        <begin position="1088"/>
        <end position="1113"/>
    </location>
</feature>
<dbReference type="AlphaFoldDB" id="A0A7S4VJA2"/>
<feature type="signal peptide" evidence="2">
    <location>
        <begin position="1"/>
        <end position="17"/>
    </location>
</feature>
<keyword evidence="1" id="KW-1133">Transmembrane helix</keyword>
<feature type="chain" id="PRO_5030766789" description="AMP-dependent synthetase/ligase domain-containing protein" evidence="2">
    <location>
        <begin position="18"/>
        <end position="1149"/>
    </location>
</feature>
<dbReference type="InterPro" id="IPR045851">
    <property type="entry name" value="AMP-bd_C_sf"/>
</dbReference>
<dbReference type="InterPro" id="IPR020845">
    <property type="entry name" value="AMP-binding_CS"/>
</dbReference>
<dbReference type="GO" id="GO:0005737">
    <property type="term" value="C:cytoplasm"/>
    <property type="evidence" value="ECO:0007669"/>
    <property type="project" value="TreeGrafter"/>
</dbReference>
<feature type="transmembrane region" description="Helical" evidence="1">
    <location>
        <begin position="958"/>
        <end position="977"/>
    </location>
</feature>
<dbReference type="Gene3D" id="3.40.50.12780">
    <property type="entry name" value="N-terminal domain of ligase-like"/>
    <property type="match status" value="1"/>
</dbReference>
<feature type="transmembrane region" description="Helical" evidence="1">
    <location>
        <begin position="989"/>
        <end position="1011"/>
    </location>
</feature>
<protein>
    <recommendedName>
        <fullName evidence="6">AMP-dependent synthetase/ligase domain-containing protein</fullName>
    </recommendedName>
</protein>
<organism evidence="5">
    <name type="scientific">Alexandrium monilatum</name>
    <dbReference type="NCBI Taxonomy" id="311494"/>
    <lineage>
        <taxon>Eukaryota</taxon>
        <taxon>Sar</taxon>
        <taxon>Alveolata</taxon>
        <taxon>Dinophyceae</taxon>
        <taxon>Gonyaulacales</taxon>
        <taxon>Pyrocystaceae</taxon>
        <taxon>Alexandrium</taxon>
    </lineage>
</organism>
<evidence type="ECO:0008006" key="6">
    <source>
        <dbReference type="Google" id="ProtNLM"/>
    </source>
</evidence>
<evidence type="ECO:0000256" key="2">
    <source>
        <dbReference type="SAM" id="SignalP"/>
    </source>
</evidence>
<keyword evidence="1" id="KW-0472">Membrane</keyword>
<keyword evidence="1" id="KW-0812">Transmembrane</keyword>
<dbReference type="SUPFAM" id="SSF56801">
    <property type="entry name" value="Acetyl-CoA synthetase-like"/>
    <property type="match status" value="1"/>
</dbReference>
<evidence type="ECO:0000256" key="1">
    <source>
        <dbReference type="SAM" id="Phobius"/>
    </source>
</evidence>
<feature type="transmembrane region" description="Helical" evidence="1">
    <location>
        <begin position="57"/>
        <end position="78"/>
    </location>
</feature>
<dbReference type="GO" id="GO:0031177">
    <property type="term" value="F:phosphopantetheine binding"/>
    <property type="evidence" value="ECO:0007669"/>
    <property type="project" value="TreeGrafter"/>
</dbReference>
<accession>A0A7S4VJA2</accession>
<dbReference type="Pfam" id="PF13193">
    <property type="entry name" value="AMP-binding_C"/>
    <property type="match status" value="1"/>
</dbReference>
<dbReference type="EMBL" id="HBNR01032420">
    <property type="protein sequence ID" value="CAE4587045.1"/>
    <property type="molecule type" value="Transcribed_RNA"/>
</dbReference>
<gene>
    <name evidence="5" type="ORF">AMON00008_LOCUS22231</name>
</gene>
<proteinExistence type="predicted"/>
<dbReference type="PROSITE" id="PS00455">
    <property type="entry name" value="AMP_BINDING"/>
    <property type="match status" value="1"/>
</dbReference>